<reference evidence="4 5" key="1">
    <citation type="submission" date="2019-03" db="EMBL/GenBank/DDBJ databases">
        <title>Bacillus niacini sp. nov. a Nicotinate-Metabolizing Mesophile Isolated from Soil.</title>
        <authorList>
            <person name="Zhang G."/>
        </authorList>
    </citation>
    <scope>NUCLEOTIDE SEQUENCE [LARGE SCALE GENOMIC DNA]</scope>
    <source>
        <strain evidence="4 5">WN066</strain>
    </source>
</reference>
<dbReference type="AlphaFoldDB" id="A0A4R5VZN0"/>
<evidence type="ECO:0000313" key="5">
    <source>
        <dbReference type="Proteomes" id="UP000295132"/>
    </source>
</evidence>
<evidence type="ECO:0000256" key="1">
    <source>
        <dbReference type="RuleBase" id="RU362001"/>
    </source>
</evidence>
<dbReference type="Proteomes" id="UP000295132">
    <property type="component" value="Unassembled WGS sequence"/>
</dbReference>
<dbReference type="SUPFAM" id="SSF140453">
    <property type="entry name" value="EsxAB dimer-like"/>
    <property type="match status" value="1"/>
</dbReference>
<reference evidence="3" key="2">
    <citation type="submission" date="2023-08" db="EMBL/GenBank/DDBJ databases">
        <title>Nitrogen cycling bacteria in agricultural field soils.</title>
        <authorList>
            <person name="Jang J."/>
        </authorList>
    </citation>
    <scope>NUCLEOTIDE SEQUENCE</scope>
    <source>
        <strain evidence="3">PS3-36</strain>
    </source>
</reference>
<comment type="caution">
    <text evidence="4">The sequence shown here is derived from an EMBL/GenBank/DDBJ whole genome shotgun (WGS) entry which is preliminary data.</text>
</comment>
<dbReference type="InterPro" id="IPR010310">
    <property type="entry name" value="T7SS_ESAT-6-like"/>
</dbReference>
<name>A0A4R5VZN0_9BACI</name>
<dbReference type="Pfam" id="PF06013">
    <property type="entry name" value="WXG100"/>
    <property type="match status" value="1"/>
</dbReference>
<evidence type="ECO:0000313" key="6">
    <source>
        <dbReference type="Proteomes" id="UP001178888"/>
    </source>
</evidence>
<dbReference type="Gene3D" id="1.10.287.1060">
    <property type="entry name" value="ESAT-6-like"/>
    <property type="match status" value="1"/>
</dbReference>
<dbReference type="InterPro" id="IPR036689">
    <property type="entry name" value="ESAT-6-like_sf"/>
</dbReference>
<evidence type="ECO:0000256" key="2">
    <source>
        <dbReference type="SAM" id="Coils"/>
    </source>
</evidence>
<dbReference type="RefSeq" id="WP_051590913.1">
    <property type="nucleotide sequence ID" value="NZ_JARMCE010000014.1"/>
</dbReference>
<protein>
    <recommendedName>
        <fullName evidence="1">ESAT-6-like protein</fullName>
    </recommendedName>
</protein>
<dbReference type="EMBL" id="JAVGVR010000001">
    <property type="protein sequence ID" value="MDQ6595100.1"/>
    <property type="molecule type" value="Genomic_DNA"/>
</dbReference>
<evidence type="ECO:0000313" key="4">
    <source>
        <dbReference type="EMBL" id="TDK64037.1"/>
    </source>
</evidence>
<sequence>MTIEGIKIGLNEVTSTASQIRTLNHNLTARLDEIKKEMNALANAWNSDASNTIRNNFNSLVPKFDNFREIVESYGKFLDQTVNSYDSTETAINNNASAFK</sequence>
<dbReference type="EMBL" id="SMYO01000002">
    <property type="protein sequence ID" value="TDK64037.1"/>
    <property type="molecule type" value="Genomic_DNA"/>
</dbReference>
<comment type="similarity">
    <text evidence="1">Belongs to the WXG100 family.</text>
</comment>
<evidence type="ECO:0000313" key="3">
    <source>
        <dbReference type="EMBL" id="MDQ6595100.1"/>
    </source>
</evidence>
<dbReference type="NCBIfam" id="TIGR03930">
    <property type="entry name" value="WXG100_ESAT6"/>
    <property type="match status" value="1"/>
</dbReference>
<accession>A0A4R5VZN0</accession>
<proteinExistence type="inferred from homology"/>
<dbReference type="Proteomes" id="UP001178888">
    <property type="component" value="Unassembled WGS sequence"/>
</dbReference>
<keyword evidence="2" id="KW-0175">Coiled coil</keyword>
<feature type="coiled-coil region" evidence="2">
    <location>
        <begin position="17"/>
        <end position="44"/>
    </location>
</feature>
<organism evidence="4 5">
    <name type="scientific">Bacillus salipaludis</name>
    <dbReference type="NCBI Taxonomy" id="2547811"/>
    <lineage>
        <taxon>Bacteria</taxon>
        <taxon>Bacillati</taxon>
        <taxon>Bacillota</taxon>
        <taxon>Bacilli</taxon>
        <taxon>Bacillales</taxon>
        <taxon>Bacillaceae</taxon>
        <taxon>Bacillus</taxon>
    </lineage>
</organism>
<dbReference type="NCBIfam" id="NF035934">
    <property type="entry name" value="ESAT6_2"/>
    <property type="match status" value="1"/>
</dbReference>
<keyword evidence="6" id="KW-1185">Reference proteome</keyword>
<gene>
    <name evidence="4" type="ORF">E2K98_03990</name>
    <name evidence="3" type="ORF">RCG21_01305</name>
</gene>